<keyword evidence="3" id="KW-0723">Serine/threonine-protein kinase</keyword>
<dbReference type="GO" id="GO:0005524">
    <property type="term" value="F:ATP binding"/>
    <property type="evidence" value="ECO:0007669"/>
    <property type="project" value="InterPro"/>
</dbReference>
<reference evidence="13" key="1">
    <citation type="submission" date="2021-01" db="EMBL/GenBank/DDBJ databases">
        <authorList>
            <person name="Zahm M."/>
            <person name="Roques C."/>
            <person name="Cabau C."/>
            <person name="Klopp C."/>
            <person name="Donnadieu C."/>
            <person name="Jouanno E."/>
            <person name="Lampietro C."/>
            <person name="Louis A."/>
            <person name="Herpin A."/>
            <person name="Echchiki A."/>
            <person name="Berthelot C."/>
            <person name="Parey E."/>
            <person name="Roest-Crollius H."/>
            <person name="Braasch I."/>
            <person name="Postlethwait J."/>
            <person name="Bobe J."/>
            <person name="Montfort J."/>
            <person name="Bouchez O."/>
            <person name="Begum T."/>
            <person name="Mejri S."/>
            <person name="Adams A."/>
            <person name="Chen W.-J."/>
            <person name="Guiguen Y."/>
        </authorList>
    </citation>
    <scope>NUCLEOTIDE SEQUENCE</scope>
    <source>
        <strain evidence="13">YG-15Mar2019-1</strain>
        <tissue evidence="13">Brain</tissue>
    </source>
</reference>
<keyword evidence="5" id="KW-0418">Kinase</keyword>
<evidence type="ECO:0000259" key="11">
    <source>
        <dbReference type="PROSITE" id="PS50835"/>
    </source>
</evidence>
<accession>A0A9D3Q3G0</accession>
<dbReference type="SMART" id="SM00811">
    <property type="entry name" value="Alpha_kinase"/>
    <property type="match status" value="1"/>
</dbReference>
<feature type="domain" description="Alpha-type protein kinase" evidence="12">
    <location>
        <begin position="681"/>
        <end position="913"/>
    </location>
</feature>
<evidence type="ECO:0000313" key="13">
    <source>
        <dbReference type="EMBL" id="KAG7477100.1"/>
    </source>
</evidence>
<comment type="catalytic activity">
    <reaction evidence="8">
        <text>L-threonyl-[protein] + ATP = O-phospho-L-threonyl-[protein] + ADP + H(+)</text>
        <dbReference type="Rhea" id="RHEA:46608"/>
        <dbReference type="Rhea" id="RHEA-COMP:11060"/>
        <dbReference type="Rhea" id="RHEA-COMP:11605"/>
        <dbReference type="ChEBI" id="CHEBI:15378"/>
        <dbReference type="ChEBI" id="CHEBI:30013"/>
        <dbReference type="ChEBI" id="CHEBI:30616"/>
        <dbReference type="ChEBI" id="CHEBI:61977"/>
        <dbReference type="ChEBI" id="CHEBI:456216"/>
        <dbReference type="EC" id="2.7.11.1"/>
    </reaction>
</comment>
<organism evidence="13 14">
    <name type="scientific">Megalops atlanticus</name>
    <name type="common">Tarpon</name>
    <name type="synonym">Clupea gigantea</name>
    <dbReference type="NCBI Taxonomy" id="7932"/>
    <lineage>
        <taxon>Eukaryota</taxon>
        <taxon>Metazoa</taxon>
        <taxon>Chordata</taxon>
        <taxon>Craniata</taxon>
        <taxon>Vertebrata</taxon>
        <taxon>Euteleostomi</taxon>
        <taxon>Actinopterygii</taxon>
        <taxon>Neopterygii</taxon>
        <taxon>Teleostei</taxon>
        <taxon>Elopiformes</taxon>
        <taxon>Megalopidae</taxon>
        <taxon>Megalops</taxon>
    </lineage>
</organism>
<dbReference type="InterPro" id="IPR011009">
    <property type="entry name" value="Kinase-like_dom_sf"/>
</dbReference>
<feature type="compositionally biased region" description="Polar residues" evidence="10">
    <location>
        <begin position="465"/>
        <end position="479"/>
    </location>
</feature>
<dbReference type="PROSITE" id="PS50835">
    <property type="entry name" value="IG_LIKE"/>
    <property type="match status" value="1"/>
</dbReference>
<evidence type="ECO:0000313" key="14">
    <source>
        <dbReference type="Proteomes" id="UP001046870"/>
    </source>
</evidence>
<feature type="region of interest" description="Disordered" evidence="10">
    <location>
        <begin position="915"/>
        <end position="948"/>
    </location>
</feature>
<dbReference type="AlphaFoldDB" id="A0A9D3Q3G0"/>
<dbReference type="Pfam" id="PF07679">
    <property type="entry name" value="I-set"/>
    <property type="match status" value="1"/>
</dbReference>
<keyword evidence="14" id="KW-1185">Reference proteome</keyword>
<dbReference type="SUPFAM" id="SSF48726">
    <property type="entry name" value="Immunoglobulin"/>
    <property type="match status" value="1"/>
</dbReference>
<dbReference type="PROSITE" id="PS51158">
    <property type="entry name" value="ALPHA_KINASE"/>
    <property type="match status" value="1"/>
</dbReference>
<dbReference type="Gene3D" id="3.20.200.10">
    <property type="entry name" value="MHCK/EF2 kinase"/>
    <property type="match status" value="1"/>
</dbReference>
<feature type="compositionally biased region" description="Basic and acidic residues" evidence="10">
    <location>
        <begin position="24"/>
        <end position="38"/>
    </location>
</feature>
<feature type="domain" description="Ig-like" evidence="11">
    <location>
        <begin position="560"/>
        <end position="648"/>
    </location>
</feature>
<feature type="region of interest" description="Disordered" evidence="10">
    <location>
        <begin position="413"/>
        <end position="482"/>
    </location>
</feature>
<evidence type="ECO:0000256" key="6">
    <source>
        <dbReference type="ARBA" id="ARBA00023157"/>
    </source>
</evidence>
<keyword evidence="4" id="KW-0808">Transferase</keyword>
<dbReference type="EC" id="2.7.11.1" evidence="2"/>
<comment type="catalytic activity">
    <reaction evidence="9">
        <text>L-seryl-[protein] + ATP = O-phospho-L-seryl-[protein] + ADP + H(+)</text>
        <dbReference type="Rhea" id="RHEA:17989"/>
        <dbReference type="Rhea" id="RHEA-COMP:9863"/>
        <dbReference type="Rhea" id="RHEA-COMP:11604"/>
        <dbReference type="ChEBI" id="CHEBI:15378"/>
        <dbReference type="ChEBI" id="CHEBI:29999"/>
        <dbReference type="ChEBI" id="CHEBI:30616"/>
        <dbReference type="ChEBI" id="CHEBI:83421"/>
        <dbReference type="ChEBI" id="CHEBI:456216"/>
        <dbReference type="EC" id="2.7.11.1"/>
    </reaction>
</comment>
<dbReference type="OrthoDB" id="301415at2759"/>
<protein>
    <recommendedName>
        <fullName evidence="2">non-specific serine/threonine protein kinase</fullName>
        <ecNumber evidence="2">2.7.11.1</ecNumber>
    </recommendedName>
</protein>
<evidence type="ECO:0000256" key="1">
    <source>
        <dbReference type="ARBA" id="ARBA00008651"/>
    </source>
</evidence>
<dbReference type="InterPro" id="IPR036179">
    <property type="entry name" value="Ig-like_dom_sf"/>
</dbReference>
<dbReference type="PANTHER" id="PTHR47091">
    <property type="entry name" value="ALPHA-PROTEIN KINASE 2-RELATED"/>
    <property type="match status" value="1"/>
</dbReference>
<evidence type="ECO:0000256" key="2">
    <source>
        <dbReference type="ARBA" id="ARBA00012513"/>
    </source>
</evidence>
<evidence type="ECO:0000256" key="10">
    <source>
        <dbReference type="SAM" id="MobiDB-lite"/>
    </source>
</evidence>
<dbReference type="InterPro" id="IPR013098">
    <property type="entry name" value="Ig_I-set"/>
</dbReference>
<evidence type="ECO:0000256" key="4">
    <source>
        <dbReference type="ARBA" id="ARBA00022679"/>
    </source>
</evidence>
<keyword evidence="6" id="KW-1015">Disulfide bond</keyword>
<dbReference type="Proteomes" id="UP001046870">
    <property type="component" value="Chromosome 6"/>
</dbReference>
<dbReference type="EMBL" id="JAFDVH010000006">
    <property type="protein sequence ID" value="KAG7477100.1"/>
    <property type="molecule type" value="Genomic_DNA"/>
</dbReference>
<dbReference type="PANTHER" id="PTHR47091:SF2">
    <property type="entry name" value="ALPHA-PROTEIN KINASE 2"/>
    <property type="match status" value="1"/>
</dbReference>
<dbReference type="InterPro" id="IPR007110">
    <property type="entry name" value="Ig-like_dom"/>
</dbReference>
<sequence>MARFLTVLEIWRFGPHHRPVIQARTEEQHNVTNTREETTVDQADPDVTNKPLSPEASTTQPWPESAGDEQNAITQLDNYSLHNDSRADTFCSTDENILSFMDTQRTEGCMTGSRDIVWRSEVHQINQKGEVAHSTASLSRPVIPSSLNDSCASTQAVNLMHADATSSCYGSDELWLRADHMPAGDDEGPIMDKQNKRSVVTSFDGNRRRNTKVLDYPLVTEAAIGPVIDDSRLRMPPVEGWPYSDSWSSAYSDGVHIVAHNPDEAPVVVVPELAGMAIKGQELESQKNEENSVTAENMRSTKDAQDHAGLAAEGGGEKVQTQIKILVGVSDDQSSPHRDKEPRQTPLTENITLVTSENQRRLSVPHTVASANFYASDITDAMPSVSDRTADVISVRDNVFAGEKDMDIDCQIKVSQEEEKNRKSEYQDTSKEQQEPEPETNALWEVTEDTLSSPDSGIKKRAERSNGSVTFSGYPSQPSAVEGTCREELGDSTEGPSAVLQRVEETVYRDACAPLHTSHQIQSYSEAEENISGAIPGETGHRKAYSEVVKQKPQTEKEVPRVLKDIKAEKLSDEPGSISLCCQFSAVSVDTTVEWTKEGATLVQAKRSTGDESPVTFTIPEVSSKDLGRYQCCLSCPHGTVMSEFHLTSDVLNEFLPSQNHTVREIEGVGEDVKCAPLLFRDDFLNEQYFGENQPASIVTEEAHFGEGMHRRAFRTKLVEGMQSTFTPGHPCVLKVHNAISHGTKNNEELIHKNYNLAVEECHVQNTAREYIKAYTMVAESTEAFGEVPEIIPIFLVHRPSNDIPYATLEEELIGDFVKYSVKDGKEINLTRRDSEAGQKCCTFQHWVYHMTEGNLLVTDMQGVGMKLTDVGIATPKKGYKGFRGNCATSFIDQFKALHQCNKFCELLGLKSLQPTQQKPKRTGPAPKPKSQPQTKKKTFAFNLKSKS</sequence>
<dbReference type="Pfam" id="PF02816">
    <property type="entry name" value="Alpha_kinase"/>
    <property type="match status" value="1"/>
</dbReference>
<dbReference type="SUPFAM" id="SSF56112">
    <property type="entry name" value="Protein kinase-like (PK-like)"/>
    <property type="match status" value="1"/>
</dbReference>
<dbReference type="GO" id="GO:0004674">
    <property type="term" value="F:protein serine/threonine kinase activity"/>
    <property type="evidence" value="ECO:0007669"/>
    <property type="project" value="UniProtKB-KW"/>
</dbReference>
<keyword evidence="7" id="KW-0393">Immunoglobulin domain</keyword>
<dbReference type="InterPro" id="IPR004166">
    <property type="entry name" value="a-kinase_dom"/>
</dbReference>
<dbReference type="Gene3D" id="2.60.40.10">
    <property type="entry name" value="Immunoglobulins"/>
    <property type="match status" value="1"/>
</dbReference>
<evidence type="ECO:0000259" key="12">
    <source>
        <dbReference type="PROSITE" id="PS51158"/>
    </source>
</evidence>
<proteinExistence type="inferred from homology"/>
<feature type="compositionally biased region" description="Basic and acidic residues" evidence="10">
    <location>
        <begin position="415"/>
        <end position="434"/>
    </location>
</feature>
<feature type="region of interest" description="Disordered" evidence="10">
    <location>
        <begin position="22"/>
        <end position="68"/>
    </location>
</feature>
<comment type="caution">
    <text evidence="13">The sequence shown here is derived from an EMBL/GenBank/DDBJ whole genome shotgun (WGS) entry which is preliminary data.</text>
</comment>
<name>A0A9D3Q3G0_MEGAT</name>
<dbReference type="InterPro" id="IPR013783">
    <property type="entry name" value="Ig-like_fold"/>
</dbReference>
<feature type="compositionally biased region" description="Basic and acidic residues" evidence="10">
    <location>
        <begin position="334"/>
        <end position="343"/>
    </location>
</feature>
<evidence type="ECO:0000256" key="3">
    <source>
        <dbReference type="ARBA" id="ARBA00022527"/>
    </source>
</evidence>
<evidence type="ECO:0000256" key="9">
    <source>
        <dbReference type="ARBA" id="ARBA00048679"/>
    </source>
</evidence>
<comment type="similarity">
    <text evidence="1">Belongs to the protein kinase superfamily. Alpha-type protein kinase family. ALPK subfamily.</text>
</comment>
<evidence type="ECO:0000256" key="8">
    <source>
        <dbReference type="ARBA" id="ARBA00047899"/>
    </source>
</evidence>
<evidence type="ECO:0000256" key="5">
    <source>
        <dbReference type="ARBA" id="ARBA00022777"/>
    </source>
</evidence>
<evidence type="ECO:0000256" key="7">
    <source>
        <dbReference type="ARBA" id="ARBA00023319"/>
    </source>
</evidence>
<gene>
    <name evidence="13" type="ORF">MATL_G00090530</name>
</gene>
<feature type="region of interest" description="Disordered" evidence="10">
    <location>
        <begin position="328"/>
        <end position="349"/>
    </location>
</feature>